<feature type="compositionally biased region" description="Polar residues" evidence="2">
    <location>
        <begin position="228"/>
        <end position="246"/>
    </location>
</feature>
<dbReference type="EMBL" id="CAJJDP010000123">
    <property type="protein sequence ID" value="CAD8201173.1"/>
    <property type="molecule type" value="Genomic_DNA"/>
</dbReference>
<keyword evidence="1" id="KW-0175">Coiled coil</keyword>
<proteinExistence type="predicted"/>
<protein>
    <submittedName>
        <fullName evidence="3">Uncharacterized protein</fullName>
    </submittedName>
</protein>
<dbReference type="Proteomes" id="UP000683925">
    <property type="component" value="Unassembled WGS sequence"/>
</dbReference>
<dbReference type="AlphaFoldDB" id="A0A8S1XJ36"/>
<dbReference type="OrthoDB" id="10480153at2759"/>
<evidence type="ECO:0000256" key="1">
    <source>
        <dbReference type="SAM" id="Coils"/>
    </source>
</evidence>
<keyword evidence="4" id="KW-1185">Reference proteome</keyword>
<feature type="coiled-coil region" evidence="1">
    <location>
        <begin position="66"/>
        <end position="97"/>
    </location>
</feature>
<evidence type="ECO:0000256" key="2">
    <source>
        <dbReference type="SAM" id="MobiDB-lite"/>
    </source>
</evidence>
<evidence type="ECO:0000313" key="3">
    <source>
        <dbReference type="EMBL" id="CAD8201173.1"/>
    </source>
</evidence>
<comment type="caution">
    <text evidence="3">The sequence shown here is derived from an EMBL/GenBank/DDBJ whole genome shotgun (WGS) entry which is preliminary data.</text>
</comment>
<sequence length="578" mass="69711">MYQEQTCQRHQKAKEYFCIEKSNQSNISFLCQDCLNEANFQKKQDQGKVFKFDNLLKQVDEFSGKIKTQSSDLNHLMKKFEQMKEKIERQLDAENDLFYKLQKGIRDLQHFCNHKAFPEFSENSSFQKAILNEEREDGWTNFSQQMQNEFKQFITNLDNFINSQEHRFNSVPYVKQQNKNDFEEQIQNNQQTKQIFKLKKMEEKQIKFGTIKDFFQQVSLEIEKEQQNKSFEQDGQPQKNQKISTTQQFQPIQPIQPQQQQQEPWNQQAATQDNLQQQTSNQSIFHEQIIYREKIRHILVINKNEQIVASKNEVRLCKNLKSKDKIAIIQIRIDKDILDIQLSHPETILIRTKENHLYCYSLQLQKLNMFDIELRKNKFEFYSGILYRYDNQTNELIKQRLGSNQQPFFKKYIKLLNDMKVVAIKIVDEQLHVGFSNGKVRHYKLSNFDQQQEYDIPKQEEEQFRLFYFESEYCIGVQKKAVYKKVYKPQIHINDDRFTTEEIITQCSYLIDHQNREIEIECLLKNHRVFIYKKKDDVQYRDKFLKNIEISCIQACPKLKQFYYGYIEGDFKCVKQRI</sequence>
<organism evidence="3 4">
    <name type="scientific">Paramecium octaurelia</name>
    <dbReference type="NCBI Taxonomy" id="43137"/>
    <lineage>
        <taxon>Eukaryota</taxon>
        <taxon>Sar</taxon>
        <taxon>Alveolata</taxon>
        <taxon>Ciliophora</taxon>
        <taxon>Intramacronucleata</taxon>
        <taxon>Oligohymenophorea</taxon>
        <taxon>Peniculida</taxon>
        <taxon>Parameciidae</taxon>
        <taxon>Paramecium</taxon>
    </lineage>
</organism>
<gene>
    <name evidence="3" type="ORF">POCTA_138.1.T1230181</name>
</gene>
<evidence type="ECO:0000313" key="4">
    <source>
        <dbReference type="Proteomes" id="UP000683925"/>
    </source>
</evidence>
<dbReference type="OMA" id="EYFCIEK"/>
<accession>A0A8S1XJ36</accession>
<feature type="region of interest" description="Disordered" evidence="2">
    <location>
        <begin position="226"/>
        <end position="277"/>
    </location>
</feature>
<name>A0A8S1XJ36_PAROT</name>
<reference evidence="3" key="1">
    <citation type="submission" date="2021-01" db="EMBL/GenBank/DDBJ databases">
        <authorList>
            <consortium name="Genoscope - CEA"/>
            <person name="William W."/>
        </authorList>
    </citation>
    <scope>NUCLEOTIDE SEQUENCE</scope>
</reference>
<feature type="compositionally biased region" description="Low complexity" evidence="2">
    <location>
        <begin position="247"/>
        <end position="277"/>
    </location>
</feature>